<dbReference type="RefSeq" id="WP_171469022.1">
    <property type="nucleotide sequence ID" value="NZ_CP053452.2"/>
</dbReference>
<gene>
    <name evidence="2" type="ORF">FTUN_0160</name>
</gene>
<organism evidence="2 3">
    <name type="scientific">Frigoriglobus tundricola</name>
    <dbReference type="NCBI Taxonomy" id="2774151"/>
    <lineage>
        <taxon>Bacteria</taxon>
        <taxon>Pseudomonadati</taxon>
        <taxon>Planctomycetota</taxon>
        <taxon>Planctomycetia</taxon>
        <taxon>Gemmatales</taxon>
        <taxon>Gemmataceae</taxon>
        <taxon>Frigoriglobus</taxon>
    </lineage>
</organism>
<accession>A0A6M5YHD0</accession>
<evidence type="ECO:0000313" key="3">
    <source>
        <dbReference type="Proteomes" id="UP000503447"/>
    </source>
</evidence>
<name>A0A6M5YHD0_9BACT</name>
<proteinExistence type="predicted"/>
<dbReference type="Proteomes" id="UP000503447">
    <property type="component" value="Chromosome"/>
</dbReference>
<reference evidence="3" key="1">
    <citation type="submission" date="2020-05" db="EMBL/GenBank/DDBJ databases">
        <title>Frigoriglobus tundricola gen. nov., sp. nov., a psychrotolerant cellulolytic planctomycete of the family Gemmataceae with two divergent copies of 16S rRNA gene.</title>
        <authorList>
            <person name="Kulichevskaya I.S."/>
            <person name="Ivanova A.A."/>
            <person name="Naumoff D.G."/>
            <person name="Beletsky A.V."/>
            <person name="Rijpstra W.I.C."/>
            <person name="Sinninghe Damste J.S."/>
            <person name="Mardanov A.V."/>
            <person name="Ravin N.V."/>
            <person name="Dedysh S.N."/>
        </authorList>
    </citation>
    <scope>NUCLEOTIDE SEQUENCE [LARGE SCALE GENOMIC DNA]</scope>
    <source>
        <strain evidence="3">PL17</strain>
    </source>
</reference>
<protein>
    <submittedName>
        <fullName evidence="2">Uncharacterized protein</fullName>
    </submittedName>
</protein>
<sequence length="78" mass="8901">MLAAAFFVTRWFLNRAEAVYEKHIQQNDALHAKVTKEKDERLADREARIAELKAEVADLKSKLSRSGKRKNDRDGGTS</sequence>
<feature type="coiled-coil region" evidence="1">
    <location>
        <begin position="13"/>
        <end position="69"/>
    </location>
</feature>
<evidence type="ECO:0000313" key="2">
    <source>
        <dbReference type="EMBL" id="QJW92663.1"/>
    </source>
</evidence>
<dbReference type="EMBL" id="CP053452">
    <property type="protein sequence ID" value="QJW92663.1"/>
    <property type="molecule type" value="Genomic_DNA"/>
</dbReference>
<dbReference type="AlphaFoldDB" id="A0A6M5YHD0"/>
<evidence type="ECO:0000256" key="1">
    <source>
        <dbReference type="SAM" id="Coils"/>
    </source>
</evidence>
<keyword evidence="1" id="KW-0175">Coiled coil</keyword>
<keyword evidence="3" id="KW-1185">Reference proteome</keyword>
<dbReference type="KEGG" id="ftj:FTUN_0160"/>